<dbReference type="SUPFAM" id="SSF53328">
    <property type="entry name" value="Formyltransferase"/>
    <property type="match status" value="1"/>
</dbReference>
<organism evidence="8 9">
    <name type="scientific">Pseudomethylobacillus aquaticus</name>
    <dbReference type="NCBI Taxonomy" id="2676064"/>
    <lineage>
        <taxon>Bacteria</taxon>
        <taxon>Pseudomonadati</taxon>
        <taxon>Pseudomonadota</taxon>
        <taxon>Betaproteobacteria</taxon>
        <taxon>Nitrosomonadales</taxon>
        <taxon>Methylophilaceae</taxon>
        <taxon>Pseudomethylobacillus</taxon>
    </lineage>
</organism>
<dbReference type="PANTHER" id="PTHR11138:SF5">
    <property type="entry name" value="METHIONYL-TRNA FORMYLTRANSFERASE, MITOCHONDRIAL"/>
    <property type="match status" value="1"/>
</dbReference>
<dbReference type="InterPro" id="IPR036477">
    <property type="entry name" value="Formyl_transf_N_sf"/>
</dbReference>
<dbReference type="EMBL" id="RJVP01000004">
    <property type="protein sequence ID" value="ROH85815.1"/>
    <property type="molecule type" value="Genomic_DNA"/>
</dbReference>
<dbReference type="InterPro" id="IPR005793">
    <property type="entry name" value="Formyl_trans_C"/>
</dbReference>
<evidence type="ECO:0000256" key="2">
    <source>
        <dbReference type="ARBA" id="ARBA00012261"/>
    </source>
</evidence>
<name>A0A3N0UZE3_9PROT</name>
<feature type="domain" description="Formyl transferase N-terminal" evidence="6">
    <location>
        <begin position="1"/>
        <end position="177"/>
    </location>
</feature>
<evidence type="ECO:0000313" key="8">
    <source>
        <dbReference type="EMBL" id="ROH85815.1"/>
    </source>
</evidence>
<dbReference type="SUPFAM" id="SSF50486">
    <property type="entry name" value="FMT C-terminal domain-like"/>
    <property type="match status" value="1"/>
</dbReference>
<evidence type="ECO:0000256" key="3">
    <source>
        <dbReference type="ARBA" id="ARBA00022679"/>
    </source>
</evidence>
<comment type="similarity">
    <text evidence="1 5">Belongs to the Fmt family.</text>
</comment>
<dbReference type="Pfam" id="PF00551">
    <property type="entry name" value="Formyl_trans_N"/>
    <property type="match status" value="1"/>
</dbReference>
<proteinExistence type="inferred from homology"/>
<dbReference type="Gene3D" id="3.40.50.12230">
    <property type="match status" value="1"/>
</dbReference>
<evidence type="ECO:0000313" key="9">
    <source>
        <dbReference type="Proteomes" id="UP000275137"/>
    </source>
</evidence>
<gene>
    <name evidence="5" type="primary">fmt</name>
    <name evidence="8" type="ORF">ED236_08735</name>
</gene>
<dbReference type="CDD" id="cd08704">
    <property type="entry name" value="Met_tRNA_FMT_C"/>
    <property type="match status" value="1"/>
</dbReference>
<evidence type="ECO:0000259" key="6">
    <source>
        <dbReference type="Pfam" id="PF00551"/>
    </source>
</evidence>
<sequence>MKILFAGTPEFAVPSLQALIDAGHDIVAVLTQPDRPAGRGMKLTPSPVKQLALQHDVRVLQPTTLKDAVVQADIAALQADVMIVAAYGLIIPTVVLQMPRYGCYNVHASLLPRWRGAAPIQRALLAGDAETGVTIMEVVPALDAGAMVEKGVLPIGPRDTAQSLHDGLAALGAALMATTMDKLQQQGSLPATPQDEALVTYAHKLEKAEAAIDWTLSAAELSRRVRAYNPFPVAQATLGERVCRLWMATDMPGSAAPGQVVEAGPRLLVGCGEGLLQIEELQMPGGKRLSAREFLTGHALQAGDRFGHGAALSSGLSSGQSSDL</sequence>
<dbReference type="PANTHER" id="PTHR11138">
    <property type="entry name" value="METHIONYL-TRNA FORMYLTRANSFERASE"/>
    <property type="match status" value="1"/>
</dbReference>
<dbReference type="InterPro" id="IPR044135">
    <property type="entry name" value="Met-tRNA-FMT_C"/>
</dbReference>
<dbReference type="InterPro" id="IPR005794">
    <property type="entry name" value="Fmt"/>
</dbReference>
<dbReference type="GO" id="GO:0005829">
    <property type="term" value="C:cytosol"/>
    <property type="evidence" value="ECO:0007669"/>
    <property type="project" value="TreeGrafter"/>
</dbReference>
<comment type="function">
    <text evidence="5">Attaches a formyl group to the free amino group of methionyl-tRNA(fMet). The formyl group appears to play a dual role in the initiator identity of N-formylmethionyl-tRNA by promoting its recognition by IF2 and preventing the misappropriation of this tRNA by the elongation apparatus.</text>
</comment>
<evidence type="ECO:0000259" key="7">
    <source>
        <dbReference type="Pfam" id="PF02911"/>
    </source>
</evidence>
<dbReference type="EC" id="2.1.2.9" evidence="2 5"/>
<dbReference type="Pfam" id="PF02911">
    <property type="entry name" value="Formyl_trans_C"/>
    <property type="match status" value="1"/>
</dbReference>
<dbReference type="FunFam" id="3.40.50.12230:FF:000001">
    <property type="entry name" value="Methionyl-tRNA formyltransferase"/>
    <property type="match status" value="1"/>
</dbReference>
<keyword evidence="9" id="KW-1185">Reference proteome</keyword>
<keyword evidence="4 5" id="KW-0648">Protein biosynthesis</keyword>
<dbReference type="InterPro" id="IPR011034">
    <property type="entry name" value="Formyl_transferase-like_C_sf"/>
</dbReference>
<dbReference type="CDD" id="cd08646">
    <property type="entry name" value="FMT_core_Met-tRNA-FMT_N"/>
    <property type="match status" value="1"/>
</dbReference>
<dbReference type="Proteomes" id="UP000275137">
    <property type="component" value="Unassembled WGS sequence"/>
</dbReference>
<evidence type="ECO:0000256" key="1">
    <source>
        <dbReference type="ARBA" id="ARBA00010699"/>
    </source>
</evidence>
<dbReference type="NCBIfam" id="TIGR00460">
    <property type="entry name" value="fmt"/>
    <property type="match status" value="1"/>
</dbReference>
<dbReference type="InterPro" id="IPR002376">
    <property type="entry name" value="Formyl_transf_N"/>
</dbReference>
<feature type="binding site" evidence="5">
    <location>
        <begin position="109"/>
        <end position="112"/>
    </location>
    <ligand>
        <name>(6S)-5,6,7,8-tetrahydrofolate</name>
        <dbReference type="ChEBI" id="CHEBI:57453"/>
    </ligand>
</feature>
<dbReference type="GO" id="GO:0004479">
    <property type="term" value="F:methionyl-tRNA formyltransferase activity"/>
    <property type="evidence" value="ECO:0007669"/>
    <property type="project" value="UniProtKB-UniRule"/>
</dbReference>
<dbReference type="InterPro" id="IPR041711">
    <property type="entry name" value="Met-tRNA-FMT_N"/>
</dbReference>
<protein>
    <recommendedName>
        <fullName evidence="2 5">Methionyl-tRNA formyltransferase</fullName>
        <ecNumber evidence="2 5">2.1.2.9</ecNumber>
    </recommendedName>
</protein>
<evidence type="ECO:0000256" key="5">
    <source>
        <dbReference type="HAMAP-Rule" id="MF_00182"/>
    </source>
</evidence>
<feature type="domain" description="Formyl transferase C-terminal" evidence="7">
    <location>
        <begin position="204"/>
        <end position="298"/>
    </location>
</feature>
<accession>A0A3N0UZE3</accession>
<reference evidence="8 9" key="1">
    <citation type="submission" date="2018-10" db="EMBL/GenBank/DDBJ databases">
        <authorList>
            <person name="Chen W.-M."/>
        </authorList>
    </citation>
    <scope>NUCLEOTIDE SEQUENCE [LARGE SCALE GENOMIC DNA]</scope>
    <source>
        <strain evidence="8 9">H-5</strain>
    </source>
</reference>
<keyword evidence="3 5" id="KW-0808">Transferase</keyword>
<dbReference type="RefSeq" id="WP_123237589.1">
    <property type="nucleotide sequence ID" value="NZ_RJVP01000004.1"/>
</dbReference>
<comment type="caution">
    <text evidence="8">The sequence shown here is derived from an EMBL/GenBank/DDBJ whole genome shotgun (WGS) entry which is preliminary data.</text>
</comment>
<dbReference type="HAMAP" id="MF_00182">
    <property type="entry name" value="Formyl_trans"/>
    <property type="match status" value="1"/>
</dbReference>
<dbReference type="AlphaFoldDB" id="A0A3N0UZE3"/>
<evidence type="ECO:0000256" key="4">
    <source>
        <dbReference type="ARBA" id="ARBA00022917"/>
    </source>
</evidence>
<comment type="catalytic activity">
    <reaction evidence="5">
        <text>L-methionyl-tRNA(fMet) + (6R)-10-formyltetrahydrofolate = N-formyl-L-methionyl-tRNA(fMet) + (6S)-5,6,7,8-tetrahydrofolate + H(+)</text>
        <dbReference type="Rhea" id="RHEA:24380"/>
        <dbReference type="Rhea" id="RHEA-COMP:9952"/>
        <dbReference type="Rhea" id="RHEA-COMP:9953"/>
        <dbReference type="ChEBI" id="CHEBI:15378"/>
        <dbReference type="ChEBI" id="CHEBI:57453"/>
        <dbReference type="ChEBI" id="CHEBI:78530"/>
        <dbReference type="ChEBI" id="CHEBI:78844"/>
        <dbReference type="ChEBI" id="CHEBI:195366"/>
        <dbReference type="EC" id="2.1.2.9"/>
    </reaction>
</comment>